<keyword evidence="2" id="KW-1185">Reference proteome</keyword>
<organism evidence="1 2">
    <name type="scientific">Rozella allomycis (strain CSF55)</name>
    <dbReference type="NCBI Taxonomy" id="988480"/>
    <lineage>
        <taxon>Eukaryota</taxon>
        <taxon>Fungi</taxon>
        <taxon>Fungi incertae sedis</taxon>
        <taxon>Cryptomycota</taxon>
        <taxon>Cryptomycota incertae sedis</taxon>
        <taxon>Rozella</taxon>
    </lineage>
</organism>
<reference evidence="1 2" key="1">
    <citation type="journal article" date="2013" name="Curr. Biol.">
        <title>Shared signatures of parasitism and phylogenomics unite Cryptomycota and microsporidia.</title>
        <authorList>
            <person name="James T.Y."/>
            <person name="Pelin A."/>
            <person name="Bonen L."/>
            <person name="Ahrendt S."/>
            <person name="Sain D."/>
            <person name="Corradi N."/>
            <person name="Stajich J.E."/>
        </authorList>
    </citation>
    <scope>NUCLEOTIDE SEQUENCE [LARGE SCALE GENOMIC DNA]</scope>
    <source>
        <strain evidence="1 2">CSF55</strain>
    </source>
</reference>
<dbReference type="Proteomes" id="UP000030755">
    <property type="component" value="Unassembled WGS sequence"/>
</dbReference>
<dbReference type="HOGENOM" id="CLU_2923973_0_0_1"/>
<proteinExistence type="predicted"/>
<dbReference type="EMBL" id="KE560548">
    <property type="protein sequence ID" value="EPZ36491.1"/>
    <property type="molecule type" value="Genomic_DNA"/>
</dbReference>
<name>A0A075B291_ROZAC</name>
<dbReference type="AlphaFoldDB" id="A0A075B291"/>
<sequence>MIFLTRPQLYSVLFKPCNDPCYPKTRLNILPVVNVGHSALVHRSKCGFVLLKSVRVDKNIH</sequence>
<evidence type="ECO:0000313" key="2">
    <source>
        <dbReference type="Proteomes" id="UP000030755"/>
    </source>
</evidence>
<protein>
    <submittedName>
        <fullName evidence="1">Uncharacterized protein</fullName>
    </submittedName>
</protein>
<evidence type="ECO:0000313" key="1">
    <source>
        <dbReference type="EMBL" id="EPZ36491.1"/>
    </source>
</evidence>
<accession>A0A075B291</accession>
<gene>
    <name evidence="1" type="ORF">O9G_005401</name>
</gene>